<organism evidence="6 7">
    <name type="scientific">Zootermopsis nevadensis</name>
    <name type="common">Dampwood termite</name>
    <dbReference type="NCBI Taxonomy" id="136037"/>
    <lineage>
        <taxon>Eukaryota</taxon>
        <taxon>Metazoa</taxon>
        <taxon>Ecdysozoa</taxon>
        <taxon>Arthropoda</taxon>
        <taxon>Hexapoda</taxon>
        <taxon>Insecta</taxon>
        <taxon>Pterygota</taxon>
        <taxon>Neoptera</taxon>
        <taxon>Polyneoptera</taxon>
        <taxon>Dictyoptera</taxon>
        <taxon>Blattodea</taxon>
        <taxon>Blattoidea</taxon>
        <taxon>Termitoidae</taxon>
        <taxon>Termopsidae</taxon>
        <taxon>Zootermopsis</taxon>
    </lineage>
</organism>
<reference evidence="6 7" key="1">
    <citation type="journal article" date="2014" name="Nat. Commun.">
        <title>Molecular traces of alternative social organization in a termite genome.</title>
        <authorList>
            <person name="Terrapon N."/>
            <person name="Li C."/>
            <person name="Robertson H.M."/>
            <person name="Ji L."/>
            <person name="Meng X."/>
            <person name="Booth W."/>
            <person name="Chen Z."/>
            <person name="Childers C.P."/>
            <person name="Glastad K.M."/>
            <person name="Gokhale K."/>
            <person name="Gowin J."/>
            <person name="Gronenberg W."/>
            <person name="Hermansen R.A."/>
            <person name="Hu H."/>
            <person name="Hunt B.G."/>
            <person name="Huylmans A.K."/>
            <person name="Khalil S.M."/>
            <person name="Mitchell R.D."/>
            <person name="Munoz-Torres M.C."/>
            <person name="Mustard J.A."/>
            <person name="Pan H."/>
            <person name="Reese J.T."/>
            <person name="Scharf M.E."/>
            <person name="Sun F."/>
            <person name="Vogel H."/>
            <person name="Xiao J."/>
            <person name="Yang W."/>
            <person name="Yang Z."/>
            <person name="Yang Z."/>
            <person name="Zhou J."/>
            <person name="Zhu J."/>
            <person name="Brent C.S."/>
            <person name="Elsik C.G."/>
            <person name="Goodisman M.A."/>
            <person name="Liberles D.A."/>
            <person name="Roe R.M."/>
            <person name="Vargo E.L."/>
            <person name="Vilcinskas A."/>
            <person name="Wang J."/>
            <person name="Bornberg-Bauer E."/>
            <person name="Korb J."/>
            <person name="Zhang G."/>
            <person name="Liebig J."/>
        </authorList>
    </citation>
    <scope>NUCLEOTIDE SEQUENCE [LARGE SCALE GENOMIC DNA]</scope>
    <source>
        <tissue evidence="6">Whole organism</tissue>
    </source>
</reference>
<dbReference type="Proteomes" id="UP000027135">
    <property type="component" value="Unassembled WGS sequence"/>
</dbReference>
<evidence type="ECO:0000256" key="3">
    <source>
        <dbReference type="ARBA" id="ARBA00022946"/>
    </source>
</evidence>
<dbReference type="OMA" id="WDPVLHW"/>
<evidence type="ECO:0000256" key="4">
    <source>
        <dbReference type="ARBA" id="ARBA00023128"/>
    </source>
</evidence>
<dbReference type="GO" id="GO:0005739">
    <property type="term" value="C:mitochondrion"/>
    <property type="evidence" value="ECO:0007669"/>
    <property type="project" value="UniProtKB-SubCell"/>
</dbReference>
<evidence type="ECO:0000313" key="6">
    <source>
        <dbReference type="EMBL" id="KDR21316.1"/>
    </source>
</evidence>
<protein>
    <submittedName>
        <fullName evidence="6">ATP synthase mitochondrial F1 complex assembly factor 2</fullName>
    </submittedName>
</protein>
<dbReference type="InterPro" id="IPR011419">
    <property type="entry name" value="ATP12_ATP_synth-F1-assembly"/>
</dbReference>
<dbReference type="InterPro" id="IPR042272">
    <property type="entry name" value="ATP12_ATP_synth-F1-assembly_N"/>
</dbReference>
<dbReference type="eggNOG" id="KOG3015">
    <property type="taxonomic scope" value="Eukaryota"/>
</dbReference>
<dbReference type="OrthoDB" id="5673at2759"/>
<dbReference type="Pfam" id="PF07542">
    <property type="entry name" value="ATP12"/>
    <property type="match status" value="1"/>
</dbReference>
<keyword evidence="3" id="KW-0809">Transit peptide</keyword>
<comment type="similarity">
    <text evidence="2">Belongs to the ATP12 family.</text>
</comment>
<dbReference type="SUPFAM" id="SSF160909">
    <property type="entry name" value="ATP12-like"/>
    <property type="match status" value="1"/>
</dbReference>
<keyword evidence="4" id="KW-0496">Mitochondrion</keyword>
<gene>
    <name evidence="6" type="ORF">L798_03948</name>
</gene>
<evidence type="ECO:0000313" key="7">
    <source>
        <dbReference type="Proteomes" id="UP000027135"/>
    </source>
</evidence>
<evidence type="ECO:0000256" key="2">
    <source>
        <dbReference type="ARBA" id="ARBA00008231"/>
    </source>
</evidence>
<dbReference type="InterPro" id="IPR023335">
    <property type="entry name" value="ATP12_ortho_dom_sf"/>
</dbReference>
<dbReference type="Gene3D" id="3.30.2180.10">
    <property type="entry name" value="ATP12-like"/>
    <property type="match status" value="1"/>
</dbReference>
<keyword evidence="7" id="KW-1185">Reference proteome</keyword>
<dbReference type="FunCoup" id="A0A067RBP9">
    <property type="interactions" value="1645"/>
</dbReference>
<dbReference type="GO" id="GO:0033615">
    <property type="term" value="P:mitochondrial proton-transporting ATP synthase complex assembly"/>
    <property type="evidence" value="ECO:0007669"/>
    <property type="project" value="TreeGrafter"/>
</dbReference>
<dbReference type="PANTHER" id="PTHR21013:SF10">
    <property type="entry name" value="ATP SYNTHASE MITOCHONDRIAL F1 COMPLEX ASSEMBLY FACTOR 2"/>
    <property type="match status" value="1"/>
</dbReference>
<evidence type="ECO:0000256" key="5">
    <source>
        <dbReference type="ARBA" id="ARBA00023186"/>
    </source>
</evidence>
<dbReference type="Gene3D" id="1.10.3580.10">
    <property type="entry name" value="ATP12 ATPase"/>
    <property type="match status" value="1"/>
</dbReference>
<accession>A0A067RBP9</accession>
<dbReference type="STRING" id="136037.A0A067RBP9"/>
<dbReference type="PANTHER" id="PTHR21013">
    <property type="entry name" value="ATP SYNTHASE MITOCHONDRIAL F1 COMPLEX ASSEMBLY FACTOR 2/ATP12 PROTEIN, MITOCHONDRIAL PRECURSOR"/>
    <property type="match status" value="1"/>
</dbReference>
<evidence type="ECO:0000256" key="1">
    <source>
        <dbReference type="ARBA" id="ARBA00004173"/>
    </source>
</evidence>
<name>A0A067RBP9_ZOONE</name>
<comment type="subcellular location">
    <subcellularLocation>
        <location evidence="1">Mitochondrion</location>
    </subcellularLocation>
</comment>
<dbReference type="EMBL" id="KK852561">
    <property type="protein sequence ID" value="KDR21316.1"/>
    <property type="molecule type" value="Genomic_DNA"/>
</dbReference>
<dbReference type="InParanoid" id="A0A067RBP9"/>
<dbReference type="AlphaFoldDB" id="A0A067RBP9"/>
<keyword evidence="5" id="KW-0143">Chaperone</keyword>
<sequence>MLNTFPVFYPSLLRFKTVSATFSIKKCYPSSLTLIRHYAAPKRFYRKTGILRGDGKFEITLDQRKLKSPKGSPFVIESEPLALAVAAEWDAQKGKIQQSSMHLSGLCSTAIDNPNKLTKSDLVQHIIGCLDTDTVLYQSSEADELYEQQIQEWDPVLKWFCKRYGVKLEAARDISGPIIDQETKNVLTKHLLSYNFWAIHGFSFGVEALKSVILTLCCVERYISIEKAVLLSRLEEEFQSGYWGRVEWAHDLNQQETQARLAAAVLFIHLNSSSTFVQSKKRFATT</sequence>
<proteinExistence type="inferred from homology"/>